<dbReference type="Gene3D" id="3.30.420.40">
    <property type="match status" value="2"/>
</dbReference>
<gene>
    <name evidence="1" type="ordered locus">TUZN_1879</name>
</gene>
<evidence type="ECO:0000313" key="2">
    <source>
        <dbReference type="Proteomes" id="UP000008138"/>
    </source>
</evidence>
<dbReference type="Pfam" id="PF00480">
    <property type="entry name" value="ROK"/>
    <property type="match status" value="1"/>
</dbReference>
<organism evidence="1 2">
    <name type="scientific">Thermoproteus uzoniensis (strain 768-20)</name>
    <dbReference type="NCBI Taxonomy" id="999630"/>
    <lineage>
        <taxon>Archaea</taxon>
        <taxon>Thermoproteota</taxon>
        <taxon>Thermoprotei</taxon>
        <taxon>Thermoproteales</taxon>
        <taxon>Thermoproteaceae</taxon>
        <taxon>Thermoproteus</taxon>
    </lineage>
</organism>
<dbReference type="GO" id="GO:0008761">
    <property type="term" value="F:UDP-N-acetylglucosamine 2-epimerase activity"/>
    <property type="evidence" value="ECO:0007669"/>
    <property type="project" value="TreeGrafter"/>
</dbReference>
<dbReference type="PANTHER" id="PTHR18964:SF149">
    <property type="entry name" value="BIFUNCTIONAL UDP-N-ACETYLGLUCOSAMINE 2-EPIMERASE_N-ACETYLMANNOSAMINE KINASE"/>
    <property type="match status" value="1"/>
</dbReference>
<dbReference type="SUPFAM" id="SSF53067">
    <property type="entry name" value="Actin-like ATPase domain"/>
    <property type="match status" value="1"/>
</dbReference>
<dbReference type="InterPro" id="IPR000600">
    <property type="entry name" value="ROK"/>
</dbReference>
<accession>F2L4A7</accession>
<dbReference type="eggNOG" id="arCOG04280">
    <property type="taxonomic scope" value="Archaea"/>
</dbReference>
<dbReference type="RefSeq" id="WP_013680674.1">
    <property type="nucleotide sequence ID" value="NC_015315.1"/>
</dbReference>
<dbReference type="EMBL" id="CP002590">
    <property type="protein sequence ID" value="AEA13339.1"/>
    <property type="molecule type" value="Genomic_DNA"/>
</dbReference>
<protein>
    <submittedName>
        <fullName evidence="1">Hexokinase</fullName>
    </submittedName>
</protein>
<keyword evidence="2" id="KW-1185">Reference proteome</keyword>
<dbReference type="KEGG" id="tuz:TUZN_1879"/>
<dbReference type="GeneID" id="10361392"/>
<dbReference type="HOGENOM" id="CLU_036604_0_1_2"/>
<name>F2L4A7_THEU7</name>
<dbReference type="GO" id="GO:0009384">
    <property type="term" value="F:N-acylmannosamine kinase activity"/>
    <property type="evidence" value="ECO:0007669"/>
    <property type="project" value="TreeGrafter"/>
</dbReference>
<dbReference type="AlphaFoldDB" id="F2L4A7"/>
<dbReference type="InterPro" id="IPR054671">
    <property type="entry name" value="GK_pyrobaculum-type"/>
</dbReference>
<evidence type="ECO:0000313" key="1">
    <source>
        <dbReference type="EMBL" id="AEA13339.1"/>
    </source>
</evidence>
<dbReference type="NCBIfam" id="NF045551">
    <property type="entry name" value="GK_Pyrobac"/>
    <property type="match status" value="1"/>
</dbReference>
<reference key="2">
    <citation type="submission" date="2011-03" db="EMBL/GenBank/DDBJ databases">
        <title>Complete genome sequence of the thermoacidophilic crenarchaeon Thermoproteus uzoniensis 768-20.</title>
        <authorList>
            <person name="Mardanov A.V."/>
            <person name="Gumerov V.M."/>
            <person name="Beletsky A.V."/>
            <person name="Prokofeva M.I."/>
            <person name="Bonch-Osmolovskaya E.A."/>
            <person name="Ravin N.V."/>
            <person name="Skryabin K.G."/>
        </authorList>
    </citation>
    <scope>NUCLEOTIDE SEQUENCE</scope>
    <source>
        <strain>768-20</strain>
    </source>
</reference>
<proteinExistence type="predicted"/>
<reference evidence="1 2" key="1">
    <citation type="journal article" date="2011" name="J. Bacteriol.">
        <title>Complete genome sequence of the thermoacidophilic crenarchaeon Thermoproteus uzoniensis 768-20.</title>
        <authorList>
            <person name="Mardanov A.V."/>
            <person name="Gumerov V.M."/>
            <person name="Beletsky A.V."/>
            <person name="Prokofeva M.I."/>
            <person name="Bonch-Osmolovskaya E.A."/>
            <person name="Ravin N.V."/>
            <person name="Skryabin K.G."/>
        </authorList>
    </citation>
    <scope>NUCLEOTIDE SEQUENCE [LARGE SCALE GENOMIC DNA]</scope>
    <source>
        <strain evidence="1 2">768-20</strain>
    </source>
</reference>
<dbReference type="InterPro" id="IPR043129">
    <property type="entry name" value="ATPase_NBD"/>
</dbReference>
<dbReference type="STRING" id="999630.TUZN_1879"/>
<sequence length="302" mass="32309">MILAIDVGGTWTRVLLVRRDGSVERREKIRTGADPVGDAARLADGWDFEAVGVGSIGPMDLRTGWVTAAPNSPSSRFPLVDPLLKFKKPIYVANDCVAAAWGEYVLGGWGVENLAYLTISTGLGVGAVVNGHLLLGKEGNAHELGHAVIDIQGGVKCGCGGLGHWEALASGANIPKYFKTYAERLGRRPPDVRTSEDVFKLYREGDPLAQAFIDHWLDVNAAGIAVITAAYDPEVLVVGGSVALNHWDIFKAVEDRLRKYTPLTPPAVERAKFGDDEVAIGAAALAIEPPDTLKKFGYPRGV</sequence>
<dbReference type="Proteomes" id="UP000008138">
    <property type="component" value="Chromosome"/>
</dbReference>
<dbReference type="PANTHER" id="PTHR18964">
    <property type="entry name" value="ROK (REPRESSOR, ORF, KINASE) FAMILY"/>
    <property type="match status" value="1"/>
</dbReference>
<dbReference type="OrthoDB" id="206224at2157"/>